<evidence type="ECO:0000256" key="1">
    <source>
        <dbReference type="ARBA" id="ARBA00022475"/>
    </source>
</evidence>
<gene>
    <name evidence="7" type="ORF">SAMN04244550_02871</name>
</gene>
<name>A0A1G7P0F7_RHOCA</name>
<protein>
    <recommendedName>
        <fullName evidence="6">Lipopolysaccharide assembly protein A domain-containing protein</fullName>
    </recommendedName>
</protein>
<keyword evidence="2 5" id="KW-0812">Transmembrane</keyword>
<dbReference type="OMA" id="PNEVAGW"/>
<evidence type="ECO:0000259" key="6">
    <source>
        <dbReference type="Pfam" id="PF06305"/>
    </source>
</evidence>
<proteinExistence type="predicted"/>
<reference evidence="7 8" key="1">
    <citation type="submission" date="2016-10" db="EMBL/GenBank/DDBJ databases">
        <authorList>
            <person name="de Groot N.N."/>
        </authorList>
    </citation>
    <scope>NUCLEOTIDE SEQUENCE [LARGE SCALE GENOMIC DNA]</scope>
    <source>
        <strain evidence="8">DSM 938 / 37b4</strain>
    </source>
</reference>
<organism evidence="7 8">
    <name type="scientific">Rhodobacter capsulatus</name>
    <name type="common">Rhodopseudomonas capsulata</name>
    <dbReference type="NCBI Taxonomy" id="1061"/>
    <lineage>
        <taxon>Bacteria</taxon>
        <taxon>Pseudomonadati</taxon>
        <taxon>Pseudomonadota</taxon>
        <taxon>Alphaproteobacteria</taxon>
        <taxon>Rhodobacterales</taxon>
        <taxon>Rhodobacter group</taxon>
        <taxon>Rhodobacter</taxon>
    </lineage>
</organism>
<evidence type="ECO:0000313" key="7">
    <source>
        <dbReference type="EMBL" id="SDF79775.1"/>
    </source>
</evidence>
<dbReference type="Pfam" id="PF06305">
    <property type="entry name" value="LapA_dom"/>
    <property type="match status" value="1"/>
</dbReference>
<sequence>MFRAIRYLFLACLILVLVTLAMSNREVVTLSLLTSEIEAFVGFNLHLPVPLFFVFFGGMVLGLGVGFVWEYLREHRFRKTARKATKQAATLERELGRLKEKTQGPKDEVLALLDKPRA</sequence>
<evidence type="ECO:0000256" key="5">
    <source>
        <dbReference type="SAM" id="Phobius"/>
    </source>
</evidence>
<dbReference type="Proteomes" id="UP000183812">
    <property type="component" value="Unassembled WGS sequence"/>
</dbReference>
<accession>A0A1G7P0F7</accession>
<evidence type="ECO:0000256" key="2">
    <source>
        <dbReference type="ARBA" id="ARBA00022692"/>
    </source>
</evidence>
<dbReference type="GO" id="GO:0005886">
    <property type="term" value="C:plasma membrane"/>
    <property type="evidence" value="ECO:0007669"/>
    <property type="project" value="InterPro"/>
</dbReference>
<dbReference type="GeneID" id="31490041"/>
<keyword evidence="3 5" id="KW-1133">Transmembrane helix</keyword>
<dbReference type="RefSeq" id="WP_013066864.1">
    <property type="nucleotide sequence ID" value="NZ_CP119563.1"/>
</dbReference>
<evidence type="ECO:0000256" key="3">
    <source>
        <dbReference type="ARBA" id="ARBA00022989"/>
    </source>
</evidence>
<dbReference type="InterPro" id="IPR010445">
    <property type="entry name" value="LapA_dom"/>
</dbReference>
<dbReference type="EMBL" id="FNAY01000017">
    <property type="protein sequence ID" value="SDF79775.1"/>
    <property type="molecule type" value="Genomic_DNA"/>
</dbReference>
<evidence type="ECO:0000256" key="4">
    <source>
        <dbReference type="ARBA" id="ARBA00023136"/>
    </source>
</evidence>
<dbReference type="OrthoDB" id="7689797at2"/>
<dbReference type="AlphaFoldDB" id="A0A1G7P0F7"/>
<keyword evidence="4 5" id="KW-0472">Membrane</keyword>
<feature type="transmembrane region" description="Helical" evidence="5">
    <location>
        <begin position="49"/>
        <end position="72"/>
    </location>
</feature>
<evidence type="ECO:0000313" key="8">
    <source>
        <dbReference type="Proteomes" id="UP000183812"/>
    </source>
</evidence>
<keyword evidence="1" id="KW-1003">Cell membrane</keyword>
<feature type="domain" description="Lipopolysaccharide assembly protein A" evidence="6">
    <location>
        <begin position="24"/>
        <end position="95"/>
    </location>
</feature>